<dbReference type="EMBL" id="CP023004">
    <property type="protein sequence ID" value="AWI08878.1"/>
    <property type="molecule type" value="Genomic_DNA"/>
</dbReference>
<feature type="chain" id="PRO_5016101016" description="DUF3829 domain-containing protein" evidence="2">
    <location>
        <begin position="18"/>
        <end position="369"/>
    </location>
</feature>
<reference evidence="3 4" key="1">
    <citation type="journal article" date="2018" name="Syst. Appl. Microbiol.">
        <title>Ereboglobus luteus gen. nov. sp. nov. from cockroach guts, and new insights into the oxygen relationship of the genera Opitutus and Didymococcus (Verrucomicrobia: Opitutaceae).</title>
        <authorList>
            <person name="Tegtmeier D."/>
            <person name="Belitz A."/>
            <person name="Radek R."/>
            <person name="Heimerl T."/>
            <person name="Brune A."/>
        </authorList>
    </citation>
    <scope>NUCLEOTIDE SEQUENCE [LARGE SCALE GENOMIC DNA]</scope>
    <source>
        <strain evidence="3 4">Ho45</strain>
    </source>
</reference>
<proteinExistence type="predicted"/>
<sequence length="369" mass="41647">MKSFRYFSGIILVAALACLCGCDQLFKAGSRGSETGERKSGKHTVTTGSKKSAKPSAAKMKDKAESEAIEFHNILYGVLAAANKPLEKISKEMTGAVGDAHRDYLSDRTRWRSLRNSGLGKGFPKIPGFDLKPPETFSSEDREFFNAGITTVRDSVREIIALIDELETYYAAEDYKDDWFKKVYMTAPRMEALIATIRDASDPLRERVDEITDEIDARNVAKIPVGQWVLNMRGFMKKYRAMTACLLRAEFADPSHGTGITPEQRRARIAAAEEWAAKAEALCAELDELAAEQRAHAIADYEGSRYEKIYHKFYAEYDESKIVIRRVLRGMREKGSIYDQNSIKSDQRDIARHLGEFVRLWNEKGSRGK</sequence>
<dbReference type="KEGG" id="elut:CKA38_06075"/>
<keyword evidence="2" id="KW-0732">Signal</keyword>
<gene>
    <name evidence="3" type="ORF">CKA38_06075</name>
</gene>
<keyword evidence="4" id="KW-1185">Reference proteome</keyword>
<accession>A0A2U8E1X1</accession>
<evidence type="ECO:0000313" key="3">
    <source>
        <dbReference type="EMBL" id="AWI08878.1"/>
    </source>
</evidence>
<evidence type="ECO:0000313" key="4">
    <source>
        <dbReference type="Proteomes" id="UP000244896"/>
    </source>
</evidence>
<organism evidence="3 4">
    <name type="scientific">Ereboglobus luteus</name>
    <dbReference type="NCBI Taxonomy" id="1796921"/>
    <lineage>
        <taxon>Bacteria</taxon>
        <taxon>Pseudomonadati</taxon>
        <taxon>Verrucomicrobiota</taxon>
        <taxon>Opitutia</taxon>
        <taxon>Opitutales</taxon>
        <taxon>Opitutaceae</taxon>
        <taxon>Ereboglobus</taxon>
    </lineage>
</organism>
<feature type="signal peptide" evidence="2">
    <location>
        <begin position="1"/>
        <end position="17"/>
    </location>
</feature>
<evidence type="ECO:0000256" key="1">
    <source>
        <dbReference type="SAM" id="MobiDB-lite"/>
    </source>
</evidence>
<dbReference type="RefSeq" id="WP_108824690.1">
    <property type="nucleotide sequence ID" value="NZ_CP023004.1"/>
</dbReference>
<protein>
    <recommendedName>
        <fullName evidence="5">DUF3829 domain-containing protein</fullName>
    </recommendedName>
</protein>
<name>A0A2U8E1X1_9BACT</name>
<feature type="region of interest" description="Disordered" evidence="1">
    <location>
        <begin position="30"/>
        <end position="59"/>
    </location>
</feature>
<evidence type="ECO:0000256" key="2">
    <source>
        <dbReference type="SAM" id="SignalP"/>
    </source>
</evidence>
<dbReference type="AlphaFoldDB" id="A0A2U8E1X1"/>
<dbReference type="PROSITE" id="PS51257">
    <property type="entry name" value="PROKAR_LIPOPROTEIN"/>
    <property type="match status" value="1"/>
</dbReference>
<evidence type="ECO:0008006" key="5">
    <source>
        <dbReference type="Google" id="ProtNLM"/>
    </source>
</evidence>
<dbReference type="Proteomes" id="UP000244896">
    <property type="component" value="Chromosome"/>
</dbReference>